<protein>
    <recommendedName>
        <fullName evidence="2">F-box domain-containing protein</fullName>
    </recommendedName>
</protein>
<feature type="domain" description="F-box" evidence="2">
    <location>
        <begin position="19"/>
        <end position="65"/>
    </location>
</feature>
<feature type="domain" description="F-box" evidence="2">
    <location>
        <begin position="430"/>
        <end position="476"/>
    </location>
</feature>
<dbReference type="Pfam" id="PF25210">
    <property type="entry name" value="Kelch_FKB95"/>
    <property type="match status" value="2"/>
</dbReference>
<dbReference type="SMART" id="SM00256">
    <property type="entry name" value="FBOX"/>
    <property type="match status" value="2"/>
</dbReference>
<dbReference type="PANTHER" id="PTHR24414:SF168">
    <property type="entry name" value="F-BOX DOMAIN-CONTAINING PROTEIN"/>
    <property type="match status" value="1"/>
</dbReference>
<dbReference type="InterPro" id="IPR001810">
    <property type="entry name" value="F-box_dom"/>
</dbReference>
<dbReference type="SUPFAM" id="SSF117281">
    <property type="entry name" value="Kelch motif"/>
    <property type="match status" value="2"/>
</dbReference>
<dbReference type="Gene3D" id="2.120.10.80">
    <property type="entry name" value="Kelch-type beta propeller"/>
    <property type="match status" value="2"/>
</dbReference>
<dbReference type="PANTHER" id="PTHR24414">
    <property type="entry name" value="F-BOX/KELCH-REPEAT PROTEIN SKIP4"/>
    <property type="match status" value="1"/>
</dbReference>
<dbReference type="Pfam" id="PF00646">
    <property type="entry name" value="F-box"/>
    <property type="match status" value="2"/>
</dbReference>
<dbReference type="CDD" id="cd22152">
    <property type="entry name" value="F-box_AtAFR-like"/>
    <property type="match status" value="2"/>
</dbReference>
<dbReference type="InterPro" id="IPR036047">
    <property type="entry name" value="F-box-like_dom_sf"/>
</dbReference>
<reference evidence="3" key="1">
    <citation type="submission" date="2018-11" db="EMBL/GenBank/DDBJ databases">
        <authorList>
            <consortium name="Genoscope - CEA"/>
            <person name="William W."/>
        </authorList>
    </citation>
    <scope>NUCLEOTIDE SEQUENCE</scope>
</reference>
<accession>A0A3P6FVU9</accession>
<proteinExistence type="predicted"/>
<dbReference type="EMBL" id="LR031878">
    <property type="protein sequence ID" value="VDD48582.1"/>
    <property type="molecule type" value="Genomic_DNA"/>
</dbReference>
<dbReference type="InterPro" id="IPR050354">
    <property type="entry name" value="F-box/kelch-repeat_ARATH"/>
</dbReference>
<evidence type="ECO:0000313" key="3">
    <source>
        <dbReference type="EMBL" id="VDD48582.1"/>
    </source>
</evidence>
<dbReference type="Gene3D" id="1.20.1280.50">
    <property type="match status" value="1"/>
</dbReference>
<organism evidence="3">
    <name type="scientific">Brassica oleracea</name>
    <name type="common">Wild cabbage</name>
    <dbReference type="NCBI Taxonomy" id="3712"/>
    <lineage>
        <taxon>Eukaryota</taxon>
        <taxon>Viridiplantae</taxon>
        <taxon>Streptophyta</taxon>
        <taxon>Embryophyta</taxon>
        <taxon>Tracheophyta</taxon>
        <taxon>Spermatophyta</taxon>
        <taxon>Magnoliopsida</taxon>
        <taxon>eudicotyledons</taxon>
        <taxon>Gunneridae</taxon>
        <taxon>Pentapetalae</taxon>
        <taxon>rosids</taxon>
        <taxon>malvids</taxon>
        <taxon>Brassicales</taxon>
        <taxon>Brassicaceae</taxon>
        <taxon>Brassiceae</taxon>
        <taxon>Brassica</taxon>
    </lineage>
</organism>
<dbReference type="InterPro" id="IPR015915">
    <property type="entry name" value="Kelch-typ_b-propeller"/>
</dbReference>
<name>A0A3P6FVU9_BRAOL</name>
<dbReference type="SUPFAM" id="SSF81383">
    <property type="entry name" value="F-box domain"/>
    <property type="match status" value="2"/>
</dbReference>
<sequence>MISEEGEPTQKKKKIPEPLSSFSSLPHEITENILARVSRCKYPCLSLVCKSFRSLLSPLEIYKTRSQIGVKETCVYICLELPDQPCASWFSLWTKPNKKRNKRKGKTKFKRDSSGNSVVQIPFSSSPSAPLPYETQTVGSEIYIIGGPDGEPSSSVRILDCLSHTWRDGPNMTIDREDAPTALLDEKIYVVGGCNIDMYSTNWIEVFDIRTQSWTALPGPGPDEDDELVDDYLAIVNVFEGKIYLATDEKDYTYDPKDGTWKLVKEKASFVPDSVMFWCEMDNVLYCCTDLGYLMWSTSEIEGREWREIKGLDKLRKHLKTGKEIEMANYGGMLLVMWHSYPDFCIRDKICFQIEGIKPRWLDANRFLKLSLLIASALERHDARHKAPASLPFALFKTQNTPLLQVRPIMISKVAEPTQKRKKTTSEPPLTSFSSLPHEIAENILARVSRWDYPRLSLVSKSFHSLLSPLQIYKTRSQIGVIETCVYVCLKLPNQPCASWFSLWTNPNKKPTKRTKRRGKTKFKPDSSGNSVVPTPFSFSHSPPLPHYIETVGSQIYIIGGPYRKPSSSVRILDCKSHTWRDGPNMTVARADAATALLDEKIYVMGGCDNIDAYSTNWVEVFDIRTQSWTAFPGPGFDVDEELVDDYRALVNVYEGKIYLAADEKDYTYDPKDGTWKLVRENTSFIPDSVGCWCDEMENVIYCCTASGYFMWSTSEIEGREWREIKGLDKLREHLKTGNDFEMANYGGKLLVMWHSYPDLCIRNKIWYAKICLESRCNGREVWGKVECVDMLTFPVETYESFSCLTTSV</sequence>
<dbReference type="AlphaFoldDB" id="A0A3P6FVU9"/>
<dbReference type="InterPro" id="IPR057499">
    <property type="entry name" value="Kelch_FKB95"/>
</dbReference>
<dbReference type="InterPro" id="IPR006652">
    <property type="entry name" value="Kelch_1"/>
</dbReference>
<evidence type="ECO:0000256" key="1">
    <source>
        <dbReference type="SAM" id="MobiDB-lite"/>
    </source>
</evidence>
<evidence type="ECO:0000259" key="2">
    <source>
        <dbReference type="PROSITE" id="PS50181"/>
    </source>
</evidence>
<gene>
    <name evidence="3" type="ORF">BOLC1T00971H</name>
</gene>
<feature type="compositionally biased region" description="Basic residues" evidence="1">
    <location>
        <begin position="510"/>
        <end position="522"/>
    </location>
</feature>
<dbReference type="SMART" id="SM00612">
    <property type="entry name" value="Kelch"/>
    <property type="match status" value="4"/>
</dbReference>
<feature type="region of interest" description="Disordered" evidence="1">
    <location>
        <begin position="509"/>
        <end position="530"/>
    </location>
</feature>
<dbReference type="PROSITE" id="PS50181">
    <property type="entry name" value="FBOX"/>
    <property type="match status" value="2"/>
</dbReference>